<evidence type="ECO:0000313" key="3">
    <source>
        <dbReference type="Proteomes" id="UP000630805"/>
    </source>
</evidence>
<dbReference type="Proteomes" id="UP000630805">
    <property type="component" value="Unassembled WGS sequence"/>
</dbReference>
<dbReference type="RefSeq" id="WP_176862138.1">
    <property type="nucleotide sequence ID" value="NZ_JABXWT010000001.1"/>
</dbReference>
<accession>A0ABX2PM44</accession>
<comment type="caution">
    <text evidence="2">The sequence shown here is derived from an EMBL/GenBank/DDBJ whole genome shotgun (WGS) entry which is preliminary data.</text>
</comment>
<proteinExistence type="predicted"/>
<gene>
    <name evidence="2" type="ORF">HW561_04745</name>
</gene>
<protein>
    <submittedName>
        <fullName evidence="2">Uncharacterized protein</fullName>
    </submittedName>
</protein>
<keyword evidence="3" id="KW-1185">Reference proteome</keyword>
<evidence type="ECO:0000256" key="1">
    <source>
        <dbReference type="SAM" id="MobiDB-lite"/>
    </source>
</evidence>
<reference evidence="2 3" key="1">
    <citation type="submission" date="2020-06" db="EMBL/GenBank/DDBJ databases">
        <authorList>
            <person name="Cao W.R."/>
        </authorList>
    </citation>
    <scope>NUCLEOTIDE SEQUENCE [LARGE SCALE GENOMIC DNA]</scope>
    <source>
        <strain evidence="2 3">B1Z28</strain>
    </source>
</reference>
<name>A0ABX2PM44_9RHOB</name>
<organism evidence="2 3">
    <name type="scientific">Ruegeria haliotis</name>
    <dbReference type="NCBI Taxonomy" id="2747601"/>
    <lineage>
        <taxon>Bacteria</taxon>
        <taxon>Pseudomonadati</taxon>
        <taxon>Pseudomonadota</taxon>
        <taxon>Alphaproteobacteria</taxon>
        <taxon>Rhodobacterales</taxon>
        <taxon>Roseobacteraceae</taxon>
        <taxon>Ruegeria</taxon>
    </lineage>
</organism>
<dbReference type="EMBL" id="JABXWT010000001">
    <property type="protein sequence ID" value="NVO55098.1"/>
    <property type="molecule type" value="Genomic_DNA"/>
</dbReference>
<evidence type="ECO:0000313" key="2">
    <source>
        <dbReference type="EMBL" id="NVO55098.1"/>
    </source>
</evidence>
<feature type="region of interest" description="Disordered" evidence="1">
    <location>
        <begin position="127"/>
        <end position="154"/>
    </location>
</feature>
<sequence length="166" mass="18358">MSYNPESMLTYQSTTQSITEWALDYGIPLATIIKRLNDGWPVGCAIGEPIAVEPGEKLRDRLIIAAIRKLTEVKSKKKLGSTVRLTFRGEERSLNEWATITGIQKATLRYRLNQGWSVARTLNEPVSKNSRNRPGVVSNFGASEGTGVGTSAQDRVKITFSEREAS</sequence>